<dbReference type="PRINTS" id="PR00245">
    <property type="entry name" value="OLFACTORYR"/>
</dbReference>
<dbReference type="Pfam" id="PF13853">
    <property type="entry name" value="7tm_4"/>
    <property type="match status" value="1"/>
</dbReference>
<feature type="transmembrane region" description="Helical" evidence="9">
    <location>
        <begin position="195"/>
        <end position="222"/>
    </location>
</feature>
<feature type="transmembrane region" description="Helical" evidence="9">
    <location>
        <begin position="270"/>
        <end position="289"/>
    </location>
</feature>
<keyword evidence="8" id="KW-0807">Transducer</keyword>
<gene>
    <name evidence="11" type="ORF">GDO81_026901</name>
</gene>
<dbReference type="CDD" id="cd13954">
    <property type="entry name" value="7tmA_OR"/>
    <property type="match status" value="1"/>
</dbReference>
<dbReference type="SUPFAM" id="SSF81321">
    <property type="entry name" value="Family A G protein-coupled receptor-like"/>
    <property type="match status" value="1"/>
</dbReference>
<feature type="transmembrane region" description="Helical" evidence="9">
    <location>
        <begin position="234"/>
        <end position="258"/>
    </location>
</feature>
<dbReference type="GO" id="GO:0004984">
    <property type="term" value="F:olfactory receptor activity"/>
    <property type="evidence" value="ECO:0007669"/>
    <property type="project" value="InterPro"/>
</dbReference>
<evidence type="ECO:0000256" key="3">
    <source>
        <dbReference type="ARBA" id="ARBA00022606"/>
    </source>
</evidence>
<dbReference type="AlphaFoldDB" id="A0AAV6YYC7"/>
<dbReference type="Proteomes" id="UP000824782">
    <property type="component" value="Unassembled WGS sequence"/>
</dbReference>
<evidence type="ECO:0000259" key="10">
    <source>
        <dbReference type="PROSITE" id="PS50262"/>
    </source>
</evidence>
<feature type="transmembrane region" description="Helical" evidence="9">
    <location>
        <begin position="89"/>
        <end position="106"/>
    </location>
</feature>
<evidence type="ECO:0000256" key="4">
    <source>
        <dbReference type="ARBA" id="ARBA00022692"/>
    </source>
</evidence>
<name>A0AAV6YYC7_ENGPU</name>
<dbReference type="GO" id="GO:0005886">
    <property type="term" value="C:plasma membrane"/>
    <property type="evidence" value="ECO:0007669"/>
    <property type="project" value="UniProtKB-SubCell"/>
</dbReference>
<comment type="caution">
    <text evidence="11">The sequence shown here is derived from an EMBL/GenBank/DDBJ whole genome shotgun (WGS) entry which is preliminary data.</text>
</comment>
<dbReference type="PROSITE" id="PS50262">
    <property type="entry name" value="G_PROTEIN_RECEP_F1_2"/>
    <property type="match status" value="1"/>
</dbReference>
<evidence type="ECO:0000256" key="6">
    <source>
        <dbReference type="ARBA" id="ARBA00022989"/>
    </source>
</evidence>
<evidence type="ECO:0000256" key="2">
    <source>
        <dbReference type="ARBA" id="ARBA00022475"/>
    </source>
</evidence>
<keyword evidence="7 9" id="KW-0472">Membrane</keyword>
<protein>
    <recommendedName>
        <fullName evidence="10">G-protein coupled receptors family 1 profile domain-containing protein</fullName>
    </recommendedName>
</protein>
<sequence length="305" mass="35256">MINQSFVNEFFMLGFPIPHWLCTLLTFLYILIYVFMIGGNIMIIMVVRNEAKLHLPMYFFIANFSFLEIWYTTTIVPRMIRDQIMENKSIGFSACIFQFYFAMVCGGNEHCLLAVLAYDRFVAICYPLYYTIIMKPKTCVQLIVGAWLVSFVAPISTAVSLFQMKFCGRNIDHFFCDIAPILQLTCKGRSTISSIFYLLATIIILTCFFMICISYTFILVTVLRIKSNEGRRNAFSTCASHLTVVTIFYSSCIFMYIRPKARPFRHTDKLVSLAYTLVAPVLNPMIYTFRNKSMKFNCIHDSLKS</sequence>
<dbReference type="PRINTS" id="PR00237">
    <property type="entry name" value="GPCRRHODOPSN"/>
</dbReference>
<feature type="transmembrane region" description="Helical" evidence="9">
    <location>
        <begin position="112"/>
        <end position="130"/>
    </location>
</feature>
<dbReference type="EMBL" id="WNYA01005146">
    <property type="protein sequence ID" value="KAG8542352.1"/>
    <property type="molecule type" value="Genomic_DNA"/>
</dbReference>
<evidence type="ECO:0000256" key="1">
    <source>
        <dbReference type="ARBA" id="ARBA00004651"/>
    </source>
</evidence>
<feature type="transmembrane region" description="Helical" evidence="9">
    <location>
        <begin position="57"/>
        <end position="77"/>
    </location>
</feature>
<keyword evidence="2" id="KW-1003">Cell membrane</keyword>
<dbReference type="Gene3D" id="1.20.1070.10">
    <property type="entry name" value="Rhodopsin 7-helix transmembrane proteins"/>
    <property type="match status" value="1"/>
</dbReference>
<keyword evidence="4 9" id="KW-0812">Transmembrane</keyword>
<feature type="transmembrane region" description="Helical" evidence="9">
    <location>
        <begin position="142"/>
        <end position="162"/>
    </location>
</feature>
<dbReference type="PANTHER" id="PTHR26453">
    <property type="entry name" value="OLFACTORY RECEPTOR"/>
    <property type="match status" value="1"/>
</dbReference>
<dbReference type="InterPro" id="IPR000725">
    <property type="entry name" value="Olfact_rcpt"/>
</dbReference>
<reference evidence="11" key="1">
    <citation type="thesis" date="2020" institute="ProQuest LLC" country="789 East Eisenhower Parkway, Ann Arbor, MI, USA">
        <title>Comparative Genomics and Chromosome Evolution.</title>
        <authorList>
            <person name="Mudd A.B."/>
        </authorList>
    </citation>
    <scope>NUCLEOTIDE SEQUENCE</scope>
    <source>
        <strain evidence="11">237g6f4</strain>
        <tissue evidence="11">Blood</tissue>
    </source>
</reference>
<organism evidence="11 12">
    <name type="scientific">Engystomops pustulosus</name>
    <name type="common">Tungara frog</name>
    <name type="synonym">Physalaemus pustulosus</name>
    <dbReference type="NCBI Taxonomy" id="76066"/>
    <lineage>
        <taxon>Eukaryota</taxon>
        <taxon>Metazoa</taxon>
        <taxon>Chordata</taxon>
        <taxon>Craniata</taxon>
        <taxon>Vertebrata</taxon>
        <taxon>Euteleostomi</taxon>
        <taxon>Amphibia</taxon>
        <taxon>Batrachia</taxon>
        <taxon>Anura</taxon>
        <taxon>Neobatrachia</taxon>
        <taxon>Hyloidea</taxon>
        <taxon>Leptodactylidae</taxon>
        <taxon>Leiuperinae</taxon>
        <taxon>Engystomops</taxon>
    </lineage>
</organism>
<feature type="transmembrane region" description="Helical" evidence="9">
    <location>
        <begin position="20"/>
        <end position="45"/>
    </location>
</feature>
<dbReference type="FunFam" id="1.20.1070.10:FF:000001">
    <property type="entry name" value="Olfactory receptor"/>
    <property type="match status" value="1"/>
</dbReference>
<proteinExistence type="predicted"/>
<dbReference type="GO" id="GO:0004930">
    <property type="term" value="F:G protein-coupled receptor activity"/>
    <property type="evidence" value="ECO:0007669"/>
    <property type="project" value="InterPro"/>
</dbReference>
<evidence type="ECO:0000256" key="7">
    <source>
        <dbReference type="ARBA" id="ARBA00023136"/>
    </source>
</evidence>
<dbReference type="InterPro" id="IPR000276">
    <property type="entry name" value="GPCR_Rhodpsn"/>
</dbReference>
<evidence type="ECO:0000256" key="5">
    <source>
        <dbReference type="ARBA" id="ARBA00022725"/>
    </source>
</evidence>
<dbReference type="InterPro" id="IPR017452">
    <property type="entry name" value="GPCR_Rhodpsn_7TM"/>
</dbReference>
<evidence type="ECO:0000313" key="12">
    <source>
        <dbReference type="Proteomes" id="UP000824782"/>
    </source>
</evidence>
<accession>A0AAV6YYC7</accession>
<evidence type="ECO:0000313" key="11">
    <source>
        <dbReference type="EMBL" id="KAG8542352.1"/>
    </source>
</evidence>
<evidence type="ECO:0000256" key="9">
    <source>
        <dbReference type="SAM" id="Phobius"/>
    </source>
</evidence>
<keyword evidence="6 9" id="KW-1133">Transmembrane helix</keyword>
<feature type="domain" description="G-protein coupled receptors family 1 profile" evidence="10">
    <location>
        <begin position="39"/>
        <end position="287"/>
    </location>
</feature>
<evidence type="ECO:0000256" key="8">
    <source>
        <dbReference type="ARBA" id="ARBA00023224"/>
    </source>
</evidence>
<comment type="subcellular location">
    <subcellularLocation>
        <location evidence="1">Cell membrane</location>
        <topology evidence="1">Multi-pass membrane protein</topology>
    </subcellularLocation>
</comment>
<keyword evidence="5" id="KW-0552">Olfaction</keyword>
<keyword evidence="12" id="KW-1185">Reference proteome</keyword>
<keyword evidence="3" id="KW-0716">Sensory transduction</keyword>